<comment type="caution">
    <text evidence="8">The sequence shown here is derived from an EMBL/GenBank/DDBJ whole genome shotgun (WGS) entry which is preliminary data.</text>
</comment>
<protein>
    <recommendedName>
        <fullName evidence="6">Large ribosomal subunit protein bL21</fullName>
    </recommendedName>
</protein>
<evidence type="ECO:0000256" key="1">
    <source>
        <dbReference type="ARBA" id="ARBA00008563"/>
    </source>
</evidence>
<dbReference type="HAMAP" id="MF_01363">
    <property type="entry name" value="Ribosomal_bL21"/>
    <property type="match status" value="1"/>
</dbReference>
<evidence type="ECO:0000256" key="6">
    <source>
        <dbReference type="HAMAP-Rule" id="MF_01363"/>
    </source>
</evidence>
<keyword evidence="3 6" id="KW-0694">RNA-binding</keyword>
<comment type="function">
    <text evidence="6 7">This protein binds to 23S rRNA in the presence of protein L20.</text>
</comment>
<organism evidence="8 9">
    <name type="scientific">Candidatus Komeilibacteria bacterium CG_4_10_14_0_2_um_filter_37_10</name>
    <dbReference type="NCBI Taxonomy" id="1974470"/>
    <lineage>
        <taxon>Bacteria</taxon>
        <taxon>Candidatus Komeiliibacteriota</taxon>
    </lineage>
</organism>
<dbReference type="EMBL" id="PFPO01000021">
    <property type="protein sequence ID" value="PIZ99579.1"/>
    <property type="molecule type" value="Genomic_DNA"/>
</dbReference>
<evidence type="ECO:0000313" key="8">
    <source>
        <dbReference type="EMBL" id="PIZ99579.1"/>
    </source>
</evidence>
<dbReference type="Proteomes" id="UP000230405">
    <property type="component" value="Unassembled WGS sequence"/>
</dbReference>
<dbReference type="PANTHER" id="PTHR21349:SF0">
    <property type="entry name" value="LARGE RIBOSOMAL SUBUNIT PROTEIN BL21M"/>
    <property type="match status" value="1"/>
</dbReference>
<dbReference type="GO" id="GO:0005840">
    <property type="term" value="C:ribosome"/>
    <property type="evidence" value="ECO:0007669"/>
    <property type="project" value="UniProtKB-KW"/>
</dbReference>
<dbReference type="GO" id="GO:1990904">
    <property type="term" value="C:ribonucleoprotein complex"/>
    <property type="evidence" value="ECO:0007669"/>
    <property type="project" value="UniProtKB-KW"/>
</dbReference>
<dbReference type="GO" id="GO:0005737">
    <property type="term" value="C:cytoplasm"/>
    <property type="evidence" value="ECO:0007669"/>
    <property type="project" value="UniProtKB-ARBA"/>
</dbReference>
<gene>
    <name evidence="6 8" type="primary">rplU</name>
    <name evidence="8" type="ORF">COX77_01165</name>
</gene>
<evidence type="ECO:0000256" key="4">
    <source>
        <dbReference type="ARBA" id="ARBA00022980"/>
    </source>
</evidence>
<accession>A0A2M7VG02</accession>
<evidence type="ECO:0000256" key="7">
    <source>
        <dbReference type="RuleBase" id="RU000562"/>
    </source>
</evidence>
<proteinExistence type="inferred from homology"/>
<dbReference type="InterPro" id="IPR001787">
    <property type="entry name" value="Ribosomal_bL21"/>
</dbReference>
<name>A0A2M7VG02_9BACT</name>
<dbReference type="NCBIfam" id="TIGR00061">
    <property type="entry name" value="L21"/>
    <property type="match status" value="1"/>
</dbReference>
<comment type="subunit">
    <text evidence="6">Part of the 50S ribosomal subunit. Contacts protein L20.</text>
</comment>
<comment type="similarity">
    <text evidence="1 6 7">Belongs to the bacterial ribosomal protein bL21 family.</text>
</comment>
<evidence type="ECO:0000313" key="9">
    <source>
        <dbReference type="Proteomes" id="UP000230405"/>
    </source>
</evidence>
<sequence length="101" mass="11563">MSIAIIKTGGKQYIVSPDQKIKIEKIIDAIGDDCEFSEVLLWAEEDGTKVEIGQPTLKKTIKGKVLKQAKSKKVTVIKYKNKTRYMRKRGHRQHYSEIQVS</sequence>
<reference evidence="9" key="1">
    <citation type="submission" date="2017-09" db="EMBL/GenBank/DDBJ databases">
        <title>Depth-based differentiation of microbial function through sediment-hosted aquifers and enrichment of novel symbionts in the deep terrestrial subsurface.</title>
        <authorList>
            <person name="Probst A.J."/>
            <person name="Ladd B."/>
            <person name="Jarett J.K."/>
            <person name="Geller-Mcgrath D.E."/>
            <person name="Sieber C.M.K."/>
            <person name="Emerson J.B."/>
            <person name="Anantharaman K."/>
            <person name="Thomas B.C."/>
            <person name="Malmstrom R."/>
            <person name="Stieglmeier M."/>
            <person name="Klingl A."/>
            <person name="Woyke T."/>
            <person name="Ryan C.M."/>
            <person name="Banfield J.F."/>
        </authorList>
    </citation>
    <scope>NUCLEOTIDE SEQUENCE [LARGE SCALE GENOMIC DNA]</scope>
</reference>
<dbReference type="AlphaFoldDB" id="A0A2M7VG02"/>
<evidence type="ECO:0000256" key="3">
    <source>
        <dbReference type="ARBA" id="ARBA00022884"/>
    </source>
</evidence>
<dbReference type="InterPro" id="IPR018258">
    <property type="entry name" value="Ribosomal_bL21_CS"/>
</dbReference>
<keyword evidence="4 6" id="KW-0689">Ribosomal protein</keyword>
<dbReference type="GO" id="GO:0003735">
    <property type="term" value="F:structural constituent of ribosome"/>
    <property type="evidence" value="ECO:0007669"/>
    <property type="project" value="InterPro"/>
</dbReference>
<dbReference type="GO" id="GO:0019843">
    <property type="term" value="F:rRNA binding"/>
    <property type="evidence" value="ECO:0007669"/>
    <property type="project" value="UniProtKB-UniRule"/>
</dbReference>
<dbReference type="InterPro" id="IPR036164">
    <property type="entry name" value="bL21-like_sf"/>
</dbReference>
<evidence type="ECO:0000256" key="5">
    <source>
        <dbReference type="ARBA" id="ARBA00023274"/>
    </source>
</evidence>
<dbReference type="PANTHER" id="PTHR21349">
    <property type="entry name" value="50S RIBOSOMAL PROTEIN L21"/>
    <property type="match status" value="1"/>
</dbReference>
<dbReference type="InterPro" id="IPR028909">
    <property type="entry name" value="bL21-like"/>
</dbReference>
<dbReference type="Pfam" id="PF00829">
    <property type="entry name" value="Ribosomal_L21p"/>
    <property type="match status" value="1"/>
</dbReference>
<keyword evidence="2 6" id="KW-0699">rRNA-binding</keyword>
<dbReference type="SUPFAM" id="SSF141091">
    <property type="entry name" value="L21p-like"/>
    <property type="match status" value="1"/>
</dbReference>
<keyword evidence="5 6" id="KW-0687">Ribonucleoprotein</keyword>
<evidence type="ECO:0000256" key="2">
    <source>
        <dbReference type="ARBA" id="ARBA00022730"/>
    </source>
</evidence>
<dbReference type="PROSITE" id="PS01169">
    <property type="entry name" value="RIBOSOMAL_L21"/>
    <property type="match status" value="1"/>
</dbReference>
<dbReference type="GO" id="GO:0006412">
    <property type="term" value="P:translation"/>
    <property type="evidence" value="ECO:0007669"/>
    <property type="project" value="UniProtKB-UniRule"/>
</dbReference>